<dbReference type="InterPro" id="IPR050109">
    <property type="entry name" value="HTH-type_TetR-like_transc_reg"/>
</dbReference>
<proteinExistence type="predicted"/>
<evidence type="ECO:0000313" key="6">
    <source>
        <dbReference type="EMBL" id="MFI2490306.1"/>
    </source>
</evidence>
<feature type="DNA-binding region" description="H-T-H motif" evidence="4">
    <location>
        <begin position="42"/>
        <end position="61"/>
    </location>
</feature>
<dbReference type="InterPro" id="IPR025996">
    <property type="entry name" value="MT1864/Rv1816-like_C"/>
</dbReference>
<dbReference type="Pfam" id="PF00440">
    <property type="entry name" value="TetR_N"/>
    <property type="match status" value="1"/>
</dbReference>
<dbReference type="SUPFAM" id="SSF48498">
    <property type="entry name" value="Tetracyclin repressor-like, C-terminal domain"/>
    <property type="match status" value="1"/>
</dbReference>
<dbReference type="InterPro" id="IPR009057">
    <property type="entry name" value="Homeodomain-like_sf"/>
</dbReference>
<gene>
    <name evidence="6" type="ORF">ACH47X_25565</name>
</gene>
<evidence type="ECO:0000256" key="4">
    <source>
        <dbReference type="PROSITE-ProRule" id="PRU00335"/>
    </source>
</evidence>
<keyword evidence="3" id="KW-0804">Transcription</keyword>
<evidence type="ECO:0000256" key="1">
    <source>
        <dbReference type="ARBA" id="ARBA00023015"/>
    </source>
</evidence>
<protein>
    <submittedName>
        <fullName evidence="6">TetR/AcrR family transcriptional regulator</fullName>
    </submittedName>
</protein>
<accession>A0ABW7XS09</accession>
<keyword evidence="7" id="KW-1185">Reference proteome</keyword>
<reference evidence="6 7" key="1">
    <citation type="submission" date="2024-10" db="EMBL/GenBank/DDBJ databases">
        <title>The Natural Products Discovery Center: Release of the First 8490 Sequenced Strains for Exploring Actinobacteria Biosynthetic Diversity.</title>
        <authorList>
            <person name="Kalkreuter E."/>
            <person name="Kautsar S.A."/>
            <person name="Yang D."/>
            <person name="Bader C.D."/>
            <person name="Teijaro C.N."/>
            <person name="Fluegel L."/>
            <person name="Davis C.M."/>
            <person name="Simpson J.R."/>
            <person name="Lauterbach L."/>
            <person name="Steele A.D."/>
            <person name="Gui C."/>
            <person name="Meng S."/>
            <person name="Li G."/>
            <person name="Viehrig K."/>
            <person name="Ye F."/>
            <person name="Su P."/>
            <person name="Kiefer A.F."/>
            <person name="Nichols A."/>
            <person name="Cepeda A.J."/>
            <person name="Yan W."/>
            <person name="Fan B."/>
            <person name="Jiang Y."/>
            <person name="Adhikari A."/>
            <person name="Zheng C.-J."/>
            <person name="Schuster L."/>
            <person name="Cowan T.M."/>
            <person name="Smanski M.J."/>
            <person name="Chevrette M.G."/>
            <person name="De Carvalho L.P.S."/>
            <person name="Shen B."/>
        </authorList>
    </citation>
    <scope>NUCLEOTIDE SEQUENCE [LARGE SCALE GENOMIC DNA]</scope>
    <source>
        <strain evidence="6 7">NPDC019481</strain>
    </source>
</reference>
<dbReference type="Proteomes" id="UP001611580">
    <property type="component" value="Unassembled WGS sequence"/>
</dbReference>
<keyword evidence="1" id="KW-0805">Transcription regulation</keyword>
<dbReference type="EMBL" id="JBIRYI010000023">
    <property type="protein sequence ID" value="MFI2490306.1"/>
    <property type="molecule type" value="Genomic_DNA"/>
</dbReference>
<evidence type="ECO:0000256" key="3">
    <source>
        <dbReference type="ARBA" id="ARBA00023163"/>
    </source>
</evidence>
<keyword evidence="2 4" id="KW-0238">DNA-binding</keyword>
<comment type="caution">
    <text evidence="6">The sequence shown here is derived from an EMBL/GenBank/DDBJ whole genome shotgun (WGS) entry which is preliminary data.</text>
</comment>
<name>A0ABW7XS09_9MICO</name>
<sequence length="255" mass="27867">MQDWNVPAATPTRRQRLRAELLREARAAARRLLAEHGADGVTMVAVAKEVGIAGPGMYRYFEGRPGLLTAVYDDTLDELIAYLEQAVARQPADDQAARLHAATHALFVWCRSHRNEFDLLLGADAQHAVGASGPGRPHFVHRLGSVFVPTFAALWRAGVPFPGDADVAPGLAPELDAYRTVLTQDSPGVAEEVPVGVVHTIMVFWRQVYGLLCMVAYDQLDYAFGNFDAMFDDMMRSLLASLGLEPSPRVVLVEA</sequence>
<dbReference type="Pfam" id="PF13305">
    <property type="entry name" value="TetR_C_33"/>
    <property type="match status" value="1"/>
</dbReference>
<dbReference type="SUPFAM" id="SSF46689">
    <property type="entry name" value="Homeodomain-like"/>
    <property type="match status" value="1"/>
</dbReference>
<dbReference type="InterPro" id="IPR036271">
    <property type="entry name" value="Tet_transcr_reg_TetR-rel_C_sf"/>
</dbReference>
<dbReference type="InterPro" id="IPR001647">
    <property type="entry name" value="HTH_TetR"/>
</dbReference>
<dbReference type="RefSeq" id="WP_397408065.1">
    <property type="nucleotide sequence ID" value="NZ_JBIRYI010000023.1"/>
</dbReference>
<evidence type="ECO:0000259" key="5">
    <source>
        <dbReference type="PROSITE" id="PS50977"/>
    </source>
</evidence>
<feature type="domain" description="HTH tetR-type" evidence="5">
    <location>
        <begin position="19"/>
        <end position="79"/>
    </location>
</feature>
<dbReference type="PANTHER" id="PTHR30055:SF234">
    <property type="entry name" value="HTH-TYPE TRANSCRIPTIONAL REGULATOR BETI"/>
    <property type="match status" value="1"/>
</dbReference>
<organism evidence="6 7">
    <name type="scientific">Promicromonospora kroppenstedtii</name>
    <dbReference type="NCBI Taxonomy" id="440482"/>
    <lineage>
        <taxon>Bacteria</taxon>
        <taxon>Bacillati</taxon>
        <taxon>Actinomycetota</taxon>
        <taxon>Actinomycetes</taxon>
        <taxon>Micrococcales</taxon>
        <taxon>Promicromonosporaceae</taxon>
        <taxon>Promicromonospora</taxon>
    </lineage>
</organism>
<dbReference type="PROSITE" id="PS50977">
    <property type="entry name" value="HTH_TETR_2"/>
    <property type="match status" value="1"/>
</dbReference>
<dbReference type="Gene3D" id="1.10.357.10">
    <property type="entry name" value="Tetracycline Repressor, domain 2"/>
    <property type="match status" value="1"/>
</dbReference>
<evidence type="ECO:0000313" key="7">
    <source>
        <dbReference type="Proteomes" id="UP001611580"/>
    </source>
</evidence>
<evidence type="ECO:0000256" key="2">
    <source>
        <dbReference type="ARBA" id="ARBA00023125"/>
    </source>
</evidence>
<dbReference type="PANTHER" id="PTHR30055">
    <property type="entry name" value="HTH-TYPE TRANSCRIPTIONAL REGULATOR RUTR"/>
    <property type="match status" value="1"/>
</dbReference>